<comment type="caution">
    <text evidence="5">The sequence shown here is derived from an EMBL/GenBank/DDBJ whole genome shotgun (WGS) entry which is preliminary data.</text>
</comment>
<protein>
    <recommendedName>
        <fullName evidence="7">DUF86 domain-containing protein</fullName>
    </recommendedName>
</protein>
<evidence type="ECO:0000313" key="5">
    <source>
        <dbReference type="EMBL" id="OJJ27279.1"/>
    </source>
</evidence>
<organism evidence="5 6">
    <name type="scientific">Roseofilum reptotaenium AO1-A</name>
    <dbReference type="NCBI Taxonomy" id="1925591"/>
    <lineage>
        <taxon>Bacteria</taxon>
        <taxon>Bacillati</taxon>
        <taxon>Cyanobacteriota</taxon>
        <taxon>Cyanophyceae</taxon>
        <taxon>Desertifilales</taxon>
        <taxon>Desertifilaceae</taxon>
        <taxon>Roseofilum</taxon>
    </lineage>
</organism>
<dbReference type="InterPro" id="IPR008201">
    <property type="entry name" value="HepT-like"/>
</dbReference>
<name>A0A1L9QXA9_9CYAN</name>
<reference evidence="5" key="1">
    <citation type="submission" date="2016-10" db="EMBL/GenBank/DDBJ databases">
        <title>CRISPR-Cas defence system in Roseofilum reptotaenium: evidence of a bacteriophage-cyanobacterium arms race in the coral black band disease.</title>
        <authorList>
            <person name="Buerger P."/>
            <person name="Wood-Charlson E.M."/>
            <person name="Weynberg K.D."/>
            <person name="Willis B."/>
            <person name="Van Oppen M.J."/>
        </authorList>
    </citation>
    <scope>NUCLEOTIDE SEQUENCE [LARGE SCALE GENOMIC DNA]</scope>
    <source>
        <strain evidence="5">AO1-A</strain>
    </source>
</reference>
<dbReference type="GO" id="GO:0016787">
    <property type="term" value="F:hydrolase activity"/>
    <property type="evidence" value="ECO:0007669"/>
    <property type="project" value="UniProtKB-KW"/>
</dbReference>
<dbReference type="GO" id="GO:0004540">
    <property type="term" value="F:RNA nuclease activity"/>
    <property type="evidence" value="ECO:0007669"/>
    <property type="project" value="InterPro"/>
</dbReference>
<comment type="similarity">
    <text evidence="4">Belongs to the HepT RNase toxin family.</text>
</comment>
<dbReference type="Pfam" id="PF01934">
    <property type="entry name" value="HepT-like"/>
    <property type="match status" value="1"/>
</dbReference>
<dbReference type="NCBIfam" id="NF047751">
    <property type="entry name" value="HepT_toxin"/>
    <property type="match status" value="1"/>
</dbReference>
<evidence type="ECO:0000256" key="2">
    <source>
        <dbReference type="ARBA" id="ARBA00022722"/>
    </source>
</evidence>
<dbReference type="AlphaFoldDB" id="A0A1L9QXA9"/>
<keyword evidence="3" id="KW-0378">Hydrolase</keyword>
<dbReference type="STRING" id="1925591.BI308_01985"/>
<dbReference type="GO" id="GO:0110001">
    <property type="term" value="C:toxin-antitoxin complex"/>
    <property type="evidence" value="ECO:0007669"/>
    <property type="project" value="InterPro"/>
</dbReference>
<evidence type="ECO:0000256" key="4">
    <source>
        <dbReference type="ARBA" id="ARBA00024207"/>
    </source>
</evidence>
<dbReference type="Gene3D" id="1.20.120.580">
    <property type="entry name" value="bsu32300-like"/>
    <property type="match status" value="1"/>
</dbReference>
<gene>
    <name evidence="5" type="ORF">BI308_01985</name>
</gene>
<proteinExistence type="inferred from homology"/>
<dbReference type="InterPro" id="IPR052379">
    <property type="entry name" value="Type_VII_TA_RNase"/>
</dbReference>
<dbReference type="EMBL" id="MLAW01000002">
    <property type="protein sequence ID" value="OJJ27279.1"/>
    <property type="molecule type" value="Genomic_DNA"/>
</dbReference>
<accession>A0A1L9QXA9</accession>
<keyword evidence="2" id="KW-0540">Nuclease</keyword>
<dbReference type="PANTHER" id="PTHR33397:SF3">
    <property type="entry name" value="MRNA NUCLEASE HEPT"/>
    <property type="match status" value="1"/>
</dbReference>
<evidence type="ECO:0008006" key="7">
    <source>
        <dbReference type="Google" id="ProtNLM"/>
    </source>
</evidence>
<dbReference type="InterPro" id="IPR037038">
    <property type="entry name" value="HepT-like_sf"/>
</dbReference>
<dbReference type="Proteomes" id="UP000183940">
    <property type="component" value="Unassembled WGS sequence"/>
</dbReference>
<evidence type="ECO:0000256" key="3">
    <source>
        <dbReference type="ARBA" id="ARBA00022801"/>
    </source>
</evidence>
<evidence type="ECO:0000313" key="6">
    <source>
        <dbReference type="Proteomes" id="UP000183940"/>
    </source>
</evidence>
<dbReference type="PANTHER" id="PTHR33397">
    <property type="entry name" value="UPF0331 PROTEIN YUTE"/>
    <property type="match status" value="1"/>
</dbReference>
<keyword evidence="1" id="KW-1277">Toxin-antitoxin system</keyword>
<sequence length="147" mass="17146">MTEVDPNIVLRKLDFLDDYLNRLEPLCAISLTDYLADSNTQLMVERLLQLSFQVAIDVNRYLLKTVNLPQPEKNFDTFEEMSRCGILTPELAKILAPSGSLRNRLVHMYDEIDPVKIHECIQLALQEYPKYQRQILQYLDTLEDDRG</sequence>
<evidence type="ECO:0000256" key="1">
    <source>
        <dbReference type="ARBA" id="ARBA00022649"/>
    </source>
</evidence>
<keyword evidence="6" id="KW-1185">Reference proteome</keyword>